<keyword evidence="4 18" id="KW-0812">Transmembrane</keyword>
<feature type="transmembrane region" description="Helical" evidence="18">
    <location>
        <begin position="447"/>
        <end position="470"/>
    </location>
</feature>
<evidence type="ECO:0000256" key="16">
    <source>
        <dbReference type="PIRSR" id="PIRSR600175-2"/>
    </source>
</evidence>
<evidence type="ECO:0000256" key="13">
    <source>
        <dbReference type="ARBA" id="ARBA00037785"/>
    </source>
</evidence>
<evidence type="ECO:0000256" key="10">
    <source>
        <dbReference type="ARBA" id="ARBA00023136"/>
    </source>
</evidence>
<dbReference type="RefSeq" id="XP_018021014.2">
    <property type="nucleotide sequence ID" value="XM_018165525.2"/>
</dbReference>
<evidence type="ECO:0000256" key="9">
    <source>
        <dbReference type="ARBA" id="ARBA00023065"/>
    </source>
</evidence>
<keyword evidence="19" id="KW-1185">Reference proteome</keyword>
<dbReference type="SUPFAM" id="SSF161070">
    <property type="entry name" value="SNF-like"/>
    <property type="match status" value="1"/>
</dbReference>
<keyword evidence="9" id="KW-0406">Ion transport</keyword>
<name>A0A8B7P4G1_HYAAZ</name>
<keyword evidence="11" id="KW-0325">Glycoprotein</keyword>
<evidence type="ECO:0000313" key="20">
    <source>
        <dbReference type="RefSeq" id="XP_018021014.2"/>
    </source>
</evidence>
<keyword evidence="15" id="KW-0479">Metal-binding</keyword>
<dbReference type="KEGG" id="hazt:108677312"/>
<evidence type="ECO:0000256" key="6">
    <source>
        <dbReference type="ARBA" id="ARBA00022970"/>
    </source>
</evidence>
<dbReference type="AlphaFoldDB" id="A0A8B7P4G1"/>
<dbReference type="PANTHER" id="PTHR11616:SF321">
    <property type="entry name" value="SODIUM-DEPENDENT NUTRIENT AMINO ACID TRANSPORTER 1-RELATED"/>
    <property type="match status" value="1"/>
</dbReference>
<feature type="binding site" evidence="15">
    <location>
        <position position="159"/>
    </location>
    <ligand>
        <name>Na(+)</name>
        <dbReference type="ChEBI" id="CHEBI:29101"/>
        <label>1</label>
    </ligand>
</feature>
<evidence type="ECO:0000313" key="19">
    <source>
        <dbReference type="Proteomes" id="UP000694843"/>
    </source>
</evidence>
<feature type="transmembrane region" description="Helical" evidence="18">
    <location>
        <begin position="579"/>
        <end position="602"/>
    </location>
</feature>
<comment type="similarity">
    <text evidence="2">Belongs to the sodium:neurotransmitter symporter (SNF) (TC 2.A.22) family.</text>
</comment>
<dbReference type="InterPro" id="IPR037272">
    <property type="entry name" value="SNS_sf"/>
</dbReference>
<sequence length="1003" mass="111650">MTARQQQSFTGLTKVTKCKPNSCIGRDRMVTCSFQEIRANDLQEAEERQLLPSPLEVGIRMLDEFGNTVKLVEGPEGKQLKEVVEAADSELAPRIDPCAAIGHIPAQFDKHEIDKHIKNEVAHHSTAAIEDAGSAAQAVRRGVPRSGVAAFLFHHLHLALASPSLFRVPFLVQKHSNNNGSAFFLVYIIVVLLVGVPLYVLEVVMAQYSSLGPIHVYRCLPLFTGVGVGMLVTCFLMTMYCSVVISWSTVYITQSFYNPIPWSHCPTSRPAECTNITTSPSIEQEPQSGVLAMVNELNGTSSHLDAAIIKARYIPPDYYFMTTVSNSLYNEAAMTFGIELPFLILLVWIVVFLCIIARRRWQSGIPSWCVAVVFLVTLTIMFLAGLNLKEGDRGIHRAFGFNVTFTASELKHPTIWMDALGQVFWSLGAAIGLHIMSSSHNEYRDSIVMNCAAASITNLIVALGITLALFPYVGELFASPAVAANPGFFFVLSSLAMTKLGLPEVSSFVFYCCFNILMTHHVVSLADTVLCSLAELLKIRWRRGLRRILLGAAVCFCGFVLSLPFGSSDGIYLLTCLDAYLPWVSGGVFAVLEITAFAHLYGVDKIALHFKDMSQSKTSFTNYWKFILLPALVIVQLWAYVEGVSDPLYWIDTPTGREQLHRNVGLGLSLLPLVVAVLATIGVLFILKRDNLPLLQPLPTWGPAVVQHRKLYTQDVMRASQRVPWLVMQSHGDLLTESSRSDWIPVGYSYIPQSASYVLLSSSYLEDMEESGRKNIVHNFLKLRNQMKQQLQDADKKESCCCCCSNNRHPYSKKRKARKRNQNNINDSTAQHQKGVETQREKRNDAIMEIEEPSCFQPQTRVIISNECSTASVLRSKPTGPSRENFMTAESEIRLGNNVMLPESGTHHLELEKILMEDEEPLDEEAETRTCDEIAIMCQTNNSNQSKVRKTSEEEFELVSGLKLASARTSQARRRNGVGLPLPDTSLLPTRPQMEMYSSAQLA</sequence>
<evidence type="ECO:0000256" key="4">
    <source>
        <dbReference type="ARBA" id="ARBA00022692"/>
    </source>
</evidence>
<dbReference type="Proteomes" id="UP000694843">
    <property type="component" value="Unplaced"/>
</dbReference>
<dbReference type="PRINTS" id="PR00176">
    <property type="entry name" value="NANEUSMPORT"/>
</dbReference>
<evidence type="ECO:0000256" key="11">
    <source>
        <dbReference type="ARBA" id="ARBA00023180"/>
    </source>
</evidence>
<evidence type="ECO:0000256" key="18">
    <source>
        <dbReference type="SAM" id="Phobius"/>
    </source>
</evidence>
<protein>
    <recommendedName>
        <fullName evidence="14">Sodium-dependent nutrient amino acid transporter 1</fullName>
    </recommendedName>
</protein>
<gene>
    <name evidence="20" type="primary">LOC108677312</name>
</gene>
<evidence type="ECO:0000256" key="3">
    <source>
        <dbReference type="ARBA" id="ARBA00022448"/>
    </source>
</evidence>
<feature type="compositionally biased region" description="Basic residues" evidence="17">
    <location>
        <begin position="812"/>
        <end position="821"/>
    </location>
</feature>
<dbReference type="OMA" id="DEIAIMC"/>
<feature type="transmembrane region" description="Helical" evidence="18">
    <location>
        <begin position="368"/>
        <end position="388"/>
    </location>
</feature>
<evidence type="ECO:0000256" key="5">
    <source>
        <dbReference type="ARBA" id="ARBA00022847"/>
    </source>
</evidence>
<feature type="region of interest" description="Disordered" evidence="17">
    <location>
        <begin position="967"/>
        <end position="1003"/>
    </location>
</feature>
<organism evidence="19 20">
    <name type="scientific">Hyalella azteca</name>
    <name type="common">Amphipod</name>
    <dbReference type="NCBI Taxonomy" id="294128"/>
    <lineage>
        <taxon>Eukaryota</taxon>
        <taxon>Metazoa</taxon>
        <taxon>Ecdysozoa</taxon>
        <taxon>Arthropoda</taxon>
        <taxon>Crustacea</taxon>
        <taxon>Multicrustacea</taxon>
        <taxon>Malacostraca</taxon>
        <taxon>Eumalacostraca</taxon>
        <taxon>Peracarida</taxon>
        <taxon>Amphipoda</taxon>
        <taxon>Senticaudata</taxon>
        <taxon>Talitrida</taxon>
        <taxon>Talitroidea</taxon>
        <taxon>Hyalellidae</taxon>
        <taxon>Hyalella</taxon>
    </lineage>
</organism>
<feature type="transmembrane region" description="Helical" evidence="18">
    <location>
        <begin position="148"/>
        <end position="170"/>
    </location>
</feature>
<dbReference type="InterPro" id="IPR000175">
    <property type="entry name" value="Na/ntran_symport"/>
</dbReference>
<dbReference type="GO" id="GO:0005283">
    <property type="term" value="F:amino acid:sodium symporter activity"/>
    <property type="evidence" value="ECO:0007669"/>
    <property type="project" value="TreeGrafter"/>
</dbReference>
<evidence type="ECO:0000256" key="7">
    <source>
        <dbReference type="ARBA" id="ARBA00022989"/>
    </source>
</evidence>
<dbReference type="PROSITE" id="PS50267">
    <property type="entry name" value="NA_NEUROTRAN_SYMP_3"/>
    <property type="match status" value="1"/>
</dbReference>
<evidence type="ECO:0000256" key="17">
    <source>
        <dbReference type="SAM" id="MobiDB-lite"/>
    </source>
</evidence>
<dbReference type="GO" id="GO:0005886">
    <property type="term" value="C:plasma membrane"/>
    <property type="evidence" value="ECO:0007669"/>
    <property type="project" value="TreeGrafter"/>
</dbReference>
<feature type="binding site" evidence="15">
    <location>
        <position position="426"/>
    </location>
    <ligand>
        <name>Na(+)</name>
        <dbReference type="ChEBI" id="CHEBI:29101"/>
        <label>1</label>
    </ligand>
</feature>
<feature type="transmembrane region" description="Helical" evidence="18">
    <location>
        <begin position="332"/>
        <end position="356"/>
    </location>
</feature>
<keyword evidence="8 15" id="KW-0915">Sodium</keyword>
<evidence type="ECO:0000256" key="8">
    <source>
        <dbReference type="ARBA" id="ARBA00023053"/>
    </source>
</evidence>
<evidence type="ECO:0000256" key="1">
    <source>
        <dbReference type="ARBA" id="ARBA00004141"/>
    </source>
</evidence>
<dbReference type="OrthoDB" id="6581954at2759"/>
<dbReference type="GeneID" id="108677312"/>
<feature type="binding site" evidence="15">
    <location>
        <position position="517"/>
    </location>
    <ligand>
        <name>Na(+)</name>
        <dbReference type="ChEBI" id="CHEBI:29101"/>
        <label>1</label>
    </ligand>
</feature>
<feature type="transmembrane region" description="Helical" evidence="18">
    <location>
        <begin position="664"/>
        <end position="687"/>
    </location>
</feature>
<feature type="transmembrane region" description="Helical" evidence="18">
    <location>
        <begin position="623"/>
        <end position="641"/>
    </location>
</feature>
<keyword evidence="16" id="KW-1015">Disulfide bond</keyword>
<comment type="subcellular location">
    <subcellularLocation>
        <location evidence="1">Membrane</location>
        <topology evidence="1">Multi-pass membrane protein</topology>
    </subcellularLocation>
</comment>
<feature type="binding site" evidence="15">
    <location>
        <position position="458"/>
    </location>
    <ligand>
        <name>Na(+)</name>
        <dbReference type="ChEBI" id="CHEBI:29101"/>
        <label>1</label>
    </ligand>
</feature>
<dbReference type="Pfam" id="PF00209">
    <property type="entry name" value="SNF"/>
    <property type="match status" value="1"/>
</dbReference>
<proteinExistence type="inferred from homology"/>
<feature type="disulfide bond" evidence="16">
    <location>
        <begin position="265"/>
        <end position="273"/>
    </location>
</feature>
<feature type="region of interest" description="Disordered" evidence="17">
    <location>
        <begin position="812"/>
        <end position="841"/>
    </location>
</feature>
<dbReference type="GO" id="GO:0089718">
    <property type="term" value="P:amino acid import across plasma membrane"/>
    <property type="evidence" value="ECO:0007669"/>
    <property type="project" value="TreeGrafter"/>
</dbReference>
<keyword evidence="5" id="KW-0769">Symport</keyword>
<dbReference type="GO" id="GO:0015179">
    <property type="term" value="F:L-amino acid transmembrane transporter activity"/>
    <property type="evidence" value="ECO:0007669"/>
    <property type="project" value="TreeGrafter"/>
</dbReference>
<keyword evidence="12" id="KW-0739">Sodium transport</keyword>
<feature type="transmembrane region" description="Helical" evidence="18">
    <location>
        <begin position="182"/>
        <end position="201"/>
    </location>
</feature>
<accession>A0A8B7P4G1</accession>
<evidence type="ECO:0000256" key="2">
    <source>
        <dbReference type="ARBA" id="ARBA00006459"/>
    </source>
</evidence>
<keyword evidence="7 18" id="KW-1133">Transmembrane helix</keyword>
<feature type="transmembrane region" description="Helical" evidence="18">
    <location>
        <begin position="415"/>
        <end position="435"/>
    </location>
</feature>
<evidence type="ECO:0000256" key="14">
    <source>
        <dbReference type="ARBA" id="ARBA00040215"/>
    </source>
</evidence>
<keyword evidence="10 18" id="KW-0472">Membrane</keyword>
<keyword evidence="3" id="KW-0813">Transport</keyword>
<feature type="transmembrane region" description="Helical" evidence="18">
    <location>
        <begin position="548"/>
        <end position="567"/>
    </location>
</feature>
<feature type="transmembrane region" description="Helical" evidence="18">
    <location>
        <begin position="222"/>
        <end position="247"/>
    </location>
</feature>
<comment type="function">
    <text evidence="13">Unusual broad substrate spectrum amino acid:sodium cotransporter that promotes absorption of the D isomers of essential amino acids. Neutral amino acids are the preferred substrates, especially methionine and phenylalanine.</text>
</comment>
<dbReference type="PANTHER" id="PTHR11616">
    <property type="entry name" value="SODIUM/CHLORIDE DEPENDENT TRANSPORTER"/>
    <property type="match status" value="1"/>
</dbReference>
<reference evidence="20" key="1">
    <citation type="submission" date="2025-08" db="UniProtKB">
        <authorList>
            <consortium name="RefSeq"/>
        </authorList>
    </citation>
    <scope>IDENTIFICATION</scope>
    <source>
        <tissue evidence="20">Whole organism</tissue>
    </source>
</reference>
<evidence type="ECO:0000256" key="12">
    <source>
        <dbReference type="ARBA" id="ARBA00023201"/>
    </source>
</evidence>
<evidence type="ECO:0000256" key="15">
    <source>
        <dbReference type="PIRSR" id="PIRSR600175-1"/>
    </source>
</evidence>
<keyword evidence="6" id="KW-0029">Amino-acid transport</keyword>
<dbReference type="GO" id="GO:0046872">
    <property type="term" value="F:metal ion binding"/>
    <property type="evidence" value="ECO:0007669"/>
    <property type="project" value="UniProtKB-KW"/>
</dbReference>